<dbReference type="RefSeq" id="WP_076349044.1">
    <property type="nucleotide sequence ID" value="NZ_CP019082.1"/>
</dbReference>
<dbReference type="AlphaFoldDB" id="A0A1U7CUX7"/>
<evidence type="ECO:0008006" key="4">
    <source>
        <dbReference type="Google" id="ProtNLM"/>
    </source>
</evidence>
<feature type="signal peptide" evidence="1">
    <location>
        <begin position="1"/>
        <end position="16"/>
    </location>
</feature>
<keyword evidence="3" id="KW-1185">Reference proteome</keyword>
<accession>A0A1U7CUX7</accession>
<sequence length="278" mass="31221">MLMHTVLLTSLGLAWAGPTSTADRALFFAEGFEDAKSASRGWYDGSRFVLSDDAVVGKHAVQYHFPKGKLIPSDSSGVRHSIEPSEVVYLRFHLKLSPNWSWTNKPYGPHLLHFMTTENDKYHGPAASHLTLYIEPVNGKLRLATQDIQNKDAPHGLSQGPLKGGYNGRFFDSQDVLFDDGKWHCVEAMFKLNSLDMARDEPNRDGELRGWVDGKLVIERTDVVFRSTDFPKMKFNQFLMTPYFHHGVPHDQTLWIDELAVGAKRIGAANQPVDSPSP</sequence>
<reference evidence="3" key="1">
    <citation type="submission" date="2016-12" db="EMBL/GenBank/DDBJ databases">
        <title>Comparative genomics of four Isosphaeraceae planctomycetes: a common pool of plasmids and glycoside hydrolase genes.</title>
        <authorList>
            <person name="Ivanova A."/>
        </authorList>
    </citation>
    <scope>NUCLEOTIDE SEQUENCE [LARGE SCALE GENOMIC DNA]</scope>
    <source>
        <strain evidence="3">PX4</strain>
    </source>
</reference>
<evidence type="ECO:0000313" key="2">
    <source>
        <dbReference type="EMBL" id="APW62735.1"/>
    </source>
</evidence>
<dbReference type="Proteomes" id="UP000186309">
    <property type="component" value="Chromosome"/>
</dbReference>
<gene>
    <name evidence="2" type="ORF">BSF38_04287</name>
</gene>
<dbReference type="KEGG" id="pbor:BSF38_04287"/>
<proteinExistence type="predicted"/>
<feature type="chain" id="PRO_5013295924" description="3-keto-disaccharide hydrolase domain-containing protein" evidence="1">
    <location>
        <begin position="17"/>
        <end position="278"/>
    </location>
</feature>
<dbReference type="OrthoDB" id="7552220at2"/>
<dbReference type="PANTHER" id="PTHR40124:SF1">
    <property type="entry name" value="DISAGGREGATASE RELATED REPEAT PROTEIN"/>
    <property type="match status" value="1"/>
</dbReference>
<name>A0A1U7CUX7_9BACT</name>
<protein>
    <recommendedName>
        <fullName evidence="4">3-keto-disaccharide hydrolase domain-containing protein</fullName>
    </recommendedName>
</protein>
<evidence type="ECO:0000256" key="1">
    <source>
        <dbReference type="SAM" id="SignalP"/>
    </source>
</evidence>
<organism evidence="2 3">
    <name type="scientific">Paludisphaera borealis</name>
    <dbReference type="NCBI Taxonomy" id="1387353"/>
    <lineage>
        <taxon>Bacteria</taxon>
        <taxon>Pseudomonadati</taxon>
        <taxon>Planctomycetota</taxon>
        <taxon>Planctomycetia</taxon>
        <taxon>Isosphaerales</taxon>
        <taxon>Isosphaeraceae</taxon>
        <taxon>Paludisphaera</taxon>
    </lineage>
</organism>
<dbReference type="Gene3D" id="2.60.120.200">
    <property type="match status" value="1"/>
</dbReference>
<keyword evidence="1" id="KW-0732">Signal</keyword>
<evidence type="ECO:0000313" key="3">
    <source>
        <dbReference type="Proteomes" id="UP000186309"/>
    </source>
</evidence>
<dbReference type="PANTHER" id="PTHR40124">
    <property type="match status" value="1"/>
</dbReference>
<dbReference type="EMBL" id="CP019082">
    <property type="protein sequence ID" value="APW62735.1"/>
    <property type="molecule type" value="Genomic_DNA"/>
</dbReference>